<dbReference type="InterPro" id="IPR046336">
    <property type="entry name" value="Lon_prtase_N_sf"/>
</dbReference>
<dbReference type="OrthoDB" id="9806457at2"/>
<sequence length="251" mass="27755">MERRRGKGAIAETIRCGGRHGSLGFGATTAVVGGVVHVSQKTTGLQRISIFPLGGALLFPRMQLPLHIFEPRYRALISDAMARDRRIGLIQPRIIRAEDDNDTPPLFDIGCLGKIAHVEALDDGRYNIVLEGLARFRMTRELDVTTPFRQIEAEIEVDDREDTNLALARRASLEHESRRFAEGQGYAVDWEAVARLDDESLVNGIAQIAPFDAAAKQALLEAASLADRADLIVQLMQFFGRHGGEDRVTLQ</sequence>
<dbReference type="SMART" id="SM00464">
    <property type="entry name" value="LON"/>
    <property type="match status" value="1"/>
</dbReference>
<feature type="domain" description="Lon N-terminal" evidence="1">
    <location>
        <begin position="48"/>
        <end position="240"/>
    </location>
</feature>
<dbReference type="InterPro" id="IPR015947">
    <property type="entry name" value="PUA-like_sf"/>
</dbReference>
<gene>
    <name evidence="2" type="ORF">D3Y57_12230</name>
</gene>
<dbReference type="AlphaFoldDB" id="A0A494TL92"/>
<dbReference type="GO" id="GO:0008233">
    <property type="term" value="F:peptidase activity"/>
    <property type="evidence" value="ECO:0007669"/>
    <property type="project" value="UniProtKB-KW"/>
</dbReference>
<evidence type="ECO:0000313" key="3">
    <source>
        <dbReference type="Proteomes" id="UP000276254"/>
    </source>
</evidence>
<dbReference type="SUPFAM" id="SSF88697">
    <property type="entry name" value="PUA domain-like"/>
    <property type="match status" value="1"/>
</dbReference>
<dbReference type="GO" id="GO:0006508">
    <property type="term" value="P:proteolysis"/>
    <property type="evidence" value="ECO:0007669"/>
    <property type="project" value="UniProtKB-KW"/>
</dbReference>
<dbReference type="PANTHER" id="PTHR46732:SF8">
    <property type="entry name" value="ATP-DEPENDENT PROTEASE LA (LON) DOMAIN PROTEIN"/>
    <property type="match status" value="1"/>
</dbReference>
<dbReference type="KEGG" id="spha:D3Y57_12230"/>
<evidence type="ECO:0000313" key="2">
    <source>
        <dbReference type="EMBL" id="AYJ86596.1"/>
    </source>
</evidence>
<dbReference type="Proteomes" id="UP000276254">
    <property type="component" value="Chromosome"/>
</dbReference>
<evidence type="ECO:0000259" key="1">
    <source>
        <dbReference type="PROSITE" id="PS51787"/>
    </source>
</evidence>
<protein>
    <submittedName>
        <fullName evidence="2">ATP-dependent protease</fullName>
    </submittedName>
</protein>
<dbReference type="InterPro" id="IPR003111">
    <property type="entry name" value="Lon_prtase_N"/>
</dbReference>
<dbReference type="Gene3D" id="2.30.130.40">
    <property type="entry name" value="LON domain-like"/>
    <property type="match status" value="1"/>
</dbReference>
<keyword evidence="2" id="KW-0645">Protease</keyword>
<dbReference type="PANTHER" id="PTHR46732">
    <property type="entry name" value="ATP-DEPENDENT PROTEASE LA (LON) DOMAIN PROTEIN"/>
    <property type="match status" value="1"/>
</dbReference>
<dbReference type="EMBL" id="CP032829">
    <property type="protein sequence ID" value="AYJ86596.1"/>
    <property type="molecule type" value="Genomic_DNA"/>
</dbReference>
<dbReference type="Pfam" id="PF02190">
    <property type="entry name" value="LON_substr_bdg"/>
    <property type="match status" value="1"/>
</dbReference>
<proteinExistence type="predicted"/>
<reference evidence="2 3" key="1">
    <citation type="submission" date="2018-09" db="EMBL/GenBank/DDBJ databases">
        <title>Sphingomonas peninsula sp. nov., isolated from fildes peninsula, Antarctic soil.</title>
        <authorList>
            <person name="Yingchao G."/>
        </authorList>
    </citation>
    <scope>NUCLEOTIDE SEQUENCE [LARGE SCALE GENOMIC DNA]</scope>
    <source>
        <strain evidence="2 3">YZ-8</strain>
    </source>
</reference>
<dbReference type="PROSITE" id="PS51787">
    <property type="entry name" value="LON_N"/>
    <property type="match status" value="1"/>
</dbReference>
<accession>A0A494TL92</accession>
<keyword evidence="3" id="KW-1185">Reference proteome</keyword>
<keyword evidence="2" id="KW-0378">Hydrolase</keyword>
<name>A0A494TL92_SPHPE</name>
<organism evidence="2 3">
    <name type="scientific">Sphingomonas paeninsulae</name>
    <dbReference type="NCBI Taxonomy" id="2319844"/>
    <lineage>
        <taxon>Bacteria</taxon>
        <taxon>Pseudomonadati</taxon>
        <taxon>Pseudomonadota</taxon>
        <taxon>Alphaproteobacteria</taxon>
        <taxon>Sphingomonadales</taxon>
        <taxon>Sphingomonadaceae</taxon>
        <taxon>Sphingomonas</taxon>
    </lineage>
</organism>